<sequence>MDGTWTDVRRRKPPAIQAITNFFVAGFPDGTSKGELRQTFARYGQVVDVYIGGRKDYRKKNYSFVRFHEGRELNNLEKNLQGIICRGQQLEVNLAKHQRKTKGPKIPTFHREAAPEINLRYVPPPSSSVLHSHDFRTRNYAQLVKVSTTKSTKPLSTPVILNPNTSMKHWIQKTVLIGDVTTRLWLEREEEERNKEKRCRAKIQGEAFSLDHIANLPASLLMNENTKYFGGLRIALKFNHSMDATQFLEDNTRWKDWFKKLSRADQYELPYERTAWLKILGLPIQLWEEENFNLIAQRFGRVINPFSHIITRRHFSMGKVGVLTTEKRWINETINIMADDISVTIGVVEYTDDWSPFHPVSFDKVVEESEDEEETENEDDEDRISDTYMQDDANEPEEGEIRAETTTKHQGNDGAESSSPATNGVGPDHETEALPLTKENHDSAINGSNSLPDAMNLKNANGKSTEEAVKVNT</sequence>
<feature type="compositionally biased region" description="Basic and acidic residues" evidence="2">
    <location>
        <begin position="464"/>
        <end position="473"/>
    </location>
</feature>
<organism evidence="4 5">
    <name type="scientific">Lactuca saligna</name>
    <name type="common">Willowleaf lettuce</name>
    <dbReference type="NCBI Taxonomy" id="75948"/>
    <lineage>
        <taxon>Eukaryota</taxon>
        <taxon>Viridiplantae</taxon>
        <taxon>Streptophyta</taxon>
        <taxon>Embryophyta</taxon>
        <taxon>Tracheophyta</taxon>
        <taxon>Spermatophyta</taxon>
        <taxon>Magnoliopsida</taxon>
        <taxon>eudicotyledons</taxon>
        <taxon>Gunneridae</taxon>
        <taxon>Pentapetalae</taxon>
        <taxon>asterids</taxon>
        <taxon>campanulids</taxon>
        <taxon>Asterales</taxon>
        <taxon>Asteraceae</taxon>
        <taxon>Cichorioideae</taxon>
        <taxon>Cichorieae</taxon>
        <taxon>Lactucinae</taxon>
        <taxon>Lactuca</taxon>
    </lineage>
</organism>
<dbReference type="Proteomes" id="UP001177003">
    <property type="component" value="Chromosome 4"/>
</dbReference>
<reference evidence="4" key="1">
    <citation type="submission" date="2023-04" db="EMBL/GenBank/DDBJ databases">
        <authorList>
            <person name="Vijverberg K."/>
            <person name="Xiong W."/>
            <person name="Schranz E."/>
        </authorList>
    </citation>
    <scope>NUCLEOTIDE SEQUENCE</scope>
</reference>
<evidence type="ECO:0000259" key="3">
    <source>
        <dbReference type="PROSITE" id="PS50102"/>
    </source>
</evidence>
<dbReference type="SMART" id="SM00360">
    <property type="entry name" value="RRM"/>
    <property type="match status" value="1"/>
</dbReference>
<protein>
    <recommendedName>
        <fullName evidence="3">RRM domain-containing protein</fullName>
    </recommendedName>
</protein>
<feature type="compositionally biased region" description="Basic and acidic residues" evidence="2">
    <location>
        <begin position="427"/>
        <end position="442"/>
    </location>
</feature>
<dbReference type="EMBL" id="OX465080">
    <property type="protein sequence ID" value="CAI9283159.1"/>
    <property type="molecule type" value="Genomic_DNA"/>
</dbReference>
<evidence type="ECO:0000256" key="1">
    <source>
        <dbReference type="PROSITE-ProRule" id="PRU00176"/>
    </source>
</evidence>
<gene>
    <name evidence="4" type="ORF">LSALG_LOCUS22767</name>
</gene>
<dbReference type="PANTHER" id="PTHR34427:SF5">
    <property type="entry name" value="DUF4283 DOMAIN-CONTAINING PROTEIN"/>
    <property type="match status" value="1"/>
</dbReference>
<dbReference type="PANTHER" id="PTHR34427">
    <property type="entry name" value="DUF4283 DOMAIN PROTEIN"/>
    <property type="match status" value="1"/>
</dbReference>
<dbReference type="Gene3D" id="3.30.70.330">
    <property type="match status" value="1"/>
</dbReference>
<accession>A0AA35Z006</accession>
<dbReference type="InterPro" id="IPR012677">
    <property type="entry name" value="Nucleotide-bd_a/b_plait_sf"/>
</dbReference>
<name>A0AA35Z006_LACSI</name>
<dbReference type="GO" id="GO:0003723">
    <property type="term" value="F:RNA binding"/>
    <property type="evidence" value="ECO:0007669"/>
    <property type="project" value="UniProtKB-UniRule"/>
</dbReference>
<dbReference type="Pfam" id="PF00076">
    <property type="entry name" value="RRM_1"/>
    <property type="match status" value="1"/>
</dbReference>
<keyword evidence="1" id="KW-0694">RNA-binding</keyword>
<proteinExistence type="predicted"/>
<feature type="region of interest" description="Disordered" evidence="2">
    <location>
        <begin position="365"/>
        <end position="473"/>
    </location>
</feature>
<dbReference type="InterPro" id="IPR000504">
    <property type="entry name" value="RRM_dom"/>
</dbReference>
<feature type="compositionally biased region" description="Basic and acidic residues" evidence="2">
    <location>
        <begin position="399"/>
        <end position="411"/>
    </location>
</feature>
<keyword evidence="5" id="KW-1185">Reference proteome</keyword>
<evidence type="ECO:0000256" key="2">
    <source>
        <dbReference type="SAM" id="MobiDB-lite"/>
    </source>
</evidence>
<feature type="compositionally biased region" description="Acidic residues" evidence="2">
    <location>
        <begin position="368"/>
        <end position="383"/>
    </location>
</feature>
<evidence type="ECO:0000313" key="4">
    <source>
        <dbReference type="EMBL" id="CAI9283159.1"/>
    </source>
</evidence>
<dbReference type="PROSITE" id="PS50102">
    <property type="entry name" value="RRM"/>
    <property type="match status" value="1"/>
</dbReference>
<dbReference type="SUPFAM" id="SSF54928">
    <property type="entry name" value="RNA-binding domain, RBD"/>
    <property type="match status" value="1"/>
</dbReference>
<dbReference type="InterPro" id="IPR035979">
    <property type="entry name" value="RBD_domain_sf"/>
</dbReference>
<evidence type="ECO:0000313" key="5">
    <source>
        <dbReference type="Proteomes" id="UP001177003"/>
    </source>
</evidence>
<dbReference type="AlphaFoldDB" id="A0AA35Z006"/>
<feature type="domain" description="RRM" evidence="3">
    <location>
        <begin position="20"/>
        <end position="97"/>
    </location>
</feature>